<proteinExistence type="inferred from homology"/>
<dbReference type="GO" id="GO:0004180">
    <property type="term" value="F:carboxypeptidase activity"/>
    <property type="evidence" value="ECO:0007669"/>
    <property type="project" value="UniProtKB-KW"/>
</dbReference>
<evidence type="ECO:0000256" key="3">
    <source>
        <dbReference type="ARBA" id="ARBA00006534"/>
    </source>
</evidence>
<evidence type="ECO:0000256" key="1">
    <source>
        <dbReference type="ARBA" id="ARBA00001092"/>
    </source>
</evidence>
<name>A0ABV6B1X5_9DEIO</name>
<evidence type="ECO:0000256" key="5">
    <source>
        <dbReference type="ARBA" id="ARBA00015719"/>
    </source>
</evidence>
<dbReference type="EMBL" id="JBHLYR010000045">
    <property type="protein sequence ID" value="MFB9993232.1"/>
    <property type="molecule type" value="Genomic_DNA"/>
</dbReference>
<dbReference type="NCBIfam" id="TIGR02069">
    <property type="entry name" value="cyanophycinase"/>
    <property type="match status" value="1"/>
</dbReference>
<comment type="similarity">
    <text evidence="3">Belongs to the peptidase S51 family.</text>
</comment>
<evidence type="ECO:0000256" key="6">
    <source>
        <dbReference type="ARBA" id="ARBA00022670"/>
    </source>
</evidence>
<dbReference type="GO" id="GO:0008241">
    <property type="term" value="F:peptidyl-dipeptidase activity"/>
    <property type="evidence" value="ECO:0007669"/>
    <property type="project" value="UniProtKB-EC"/>
</dbReference>
<keyword evidence="6" id="KW-0645">Protease</keyword>
<evidence type="ECO:0000313" key="11">
    <source>
        <dbReference type="Proteomes" id="UP001589733"/>
    </source>
</evidence>
<organism evidence="10 11">
    <name type="scientific">Deinococcus oregonensis</name>
    <dbReference type="NCBI Taxonomy" id="1805970"/>
    <lineage>
        <taxon>Bacteria</taxon>
        <taxon>Thermotogati</taxon>
        <taxon>Deinococcota</taxon>
        <taxon>Deinococci</taxon>
        <taxon>Deinococcales</taxon>
        <taxon>Deinococcaceae</taxon>
        <taxon>Deinococcus</taxon>
    </lineage>
</organism>
<comment type="function">
    <text evidence="2">Exopeptidase that catalyzes the hydrolytic cleavage of multi-L-arginyl-poly-L-aspartic acid (cyanophycin; a water-insoluble reserve polymer) into aspartate-arginine dipeptides.</text>
</comment>
<comment type="caution">
    <text evidence="10">The sequence shown here is derived from an EMBL/GenBank/DDBJ whole genome shotgun (WGS) entry which is preliminary data.</text>
</comment>
<dbReference type="Pfam" id="PF03575">
    <property type="entry name" value="Peptidase_S51"/>
    <property type="match status" value="1"/>
</dbReference>
<evidence type="ECO:0000256" key="7">
    <source>
        <dbReference type="ARBA" id="ARBA00022801"/>
    </source>
</evidence>
<dbReference type="PANTHER" id="PTHR36175:SF1">
    <property type="entry name" value="CYANOPHYCINASE"/>
    <property type="match status" value="1"/>
</dbReference>
<keyword evidence="11" id="KW-1185">Reference proteome</keyword>
<dbReference type="EC" id="3.4.15.6" evidence="4"/>
<evidence type="ECO:0000256" key="8">
    <source>
        <dbReference type="ARBA" id="ARBA00022825"/>
    </source>
</evidence>
<feature type="compositionally biased region" description="Polar residues" evidence="9">
    <location>
        <begin position="1"/>
        <end position="13"/>
    </location>
</feature>
<dbReference type="CDD" id="cd03145">
    <property type="entry name" value="GAT1_cyanophycinase"/>
    <property type="match status" value="1"/>
</dbReference>
<evidence type="ECO:0000313" key="10">
    <source>
        <dbReference type="EMBL" id="MFB9993232.1"/>
    </source>
</evidence>
<evidence type="ECO:0000256" key="2">
    <source>
        <dbReference type="ARBA" id="ARBA00002039"/>
    </source>
</evidence>
<gene>
    <name evidence="10" type="ORF">ACFFLM_14765</name>
</gene>
<sequence>MSQSQDSANQHNAAQHKAPKHSASGTLIIIGGHEDKEGERLILHEVAKHLHGGKLVLATVASHQPEGYFETYQQAFGALGVTKMTELYVQERAETLLPEKQAVFDGAAGVFFSGGDQLRITSQIGDTPLEVRVHQIFEAGGVIAGTSAGASVMSETMLVRGTSSESHRIGDLHMAPGLGLIRDVMIDQHFGERGRIGRLLGAVAHNPRLLGIGIDENTAIVVRNGSFRVVGAGAVYVLDGAGVTYSNIADGGQERALSLTDVRLHVLAHGDSFSLRTRRPDHAPDIESSHELELHQTSES</sequence>
<feature type="region of interest" description="Disordered" evidence="9">
    <location>
        <begin position="277"/>
        <end position="300"/>
    </location>
</feature>
<dbReference type="InterPro" id="IPR029062">
    <property type="entry name" value="Class_I_gatase-like"/>
</dbReference>
<keyword evidence="10" id="KW-0121">Carboxypeptidase</keyword>
<keyword evidence="8" id="KW-0720">Serine protease</keyword>
<evidence type="ECO:0000256" key="4">
    <source>
        <dbReference type="ARBA" id="ARBA00013115"/>
    </source>
</evidence>
<dbReference type="PANTHER" id="PTHR36175">
    <property type="entry name" value="CYANOPHYCINASE"/>
    <property type="match status" value="1"/>
</dbReference>
<evidence type="ECO:0000256" key="9">
    <source>
        <dbReference type="SAM" id="MobiDB-lite"/>
    </source>
</evidence>
<protein>
    <recommendedName>
        <fullName evidence="5">Cyanophycinase</fullName>
        <ecNumber evidence="4">3.4.15.6</ecNumber>
    </recommendedName>
</protein>
<accession>A0ABV6B1X5</accession>
<feature type="region of interest" description="Disordered" evidence="9">
    <location>
        <begin position="1"/>
        <end position="24"/>
    </location>
</feature>
<dbReference type="SUPFAM" id="SSF52317">
    <property type="entry name" value="Class I glutamine amidotransferase-like"/>
    <property type="match status" value="1"/>
</dbReference>
<dbReference type="Proteomes" id="UP001589733">
    <property type="component" value="Unassembled WGS sequence"/>
</dbReference>
<dbReference type="InterPro" id="IPR005320">
    <property type="entry name" value="Peptidase_S51"/>
</dbReference>
<dbReference type="InterPro" id="IPR011811">
    <property type="entry name" value="Peptidase_S51_cyanophycinase"/>
</dbReference>
<comment type="catalytic activity">
    <reaction evidence="1">
        <text>[L-4-(L-arginin-2-N-yl)aspartate](n) + H2O = [L-4-(L-arginin-2-N-yl)aspartate](n-1) + L-4-(L-arginin-2-N-yl)aspartate</text>
        <dbReference type="Rhea" id="RHEA:12845"/>
        <dbReference type="Rhea" id="RHEA-COMP:13728"/>
        <dbReference type="Rhea" id="RHEA-COMP:13734"/>
        <dbReference type="ChEBI" id="CHEBI:15377"/>
        <dbReference type="ChEBI" id="CHEBI:137986"/>
        <dbReference type="ChEBI" id="CHEBI:137991"/>
        <dbReference type="EC" id="3.4.15.6"/>
    </reaction>
</comment>
<keyword evidence="7 10" id="KW-0378">Hydrolase</keyword>
<dbReference type="PIRSF" id="PIRSF032067">
    <property type="entry name" value="Cyanophycinase"/>
    <property type="match status" value="1"/>
</dbReference>
<dbReference type="RefSeq" id="WP_380011652.1">
    <property type="nucleotide sequence ID" value="NZ_JBHLYR010000045.1"/>
</dbReference>
<dbReference type="Gene3D" id="3.40.50.880">
    <property type="match status" value="1"/>
</dbReference>
<reference evidence="10 11" key="1">
    <citation type="submission" date="2024-09" db="EMBL/GenBank/DDBJ databases">
        <authorList>
            <person name="Sun Q."/>
            <person name="Mori K."/>
        </authorList>
    </citation>
    <scope>NUCLEOTIDE SEQUENCE [LARGE SCALE GENOMIC DNA]</scope>
    <source>
        <strain evidence="10 11">JCM 13503</strain>
    </source>
</reference>
<feature type="compositionally biased region" description="Basic and acidic residues" evidence="9">
    <location>
        <begin position="278"/>
        <end position="300"/>
    </location>
</feature>